<gene>
    <name evidence="1" type="ORF">EV139_2977</name>
</gene>
<proteinExistence type="predicted"/>
<comment type="caution">
    <text evidence="1">The sequence shown here is derived from an EMBL/GenBank/DDBJ whole genome shotgun (WGS) entry which is preliminary data.</text>
</comment>
<sequence>MGIEELGKKATEVAGKVGEFAKDNADKVSEALKSEQAESISDKILDGAADLANKVTGGSHADKISEVRDNLDGKIGNE</sequence>
<accession>A0A4Q7TM93</accession>
<reference evidence="1 2" key="1">
    <citation type="journal article" date="2015" name="Stand. Genomic Sci.">
        <title>Genomic Encyclopedia of Bacterial and Archaeal Type Strains, Phase III: the genomes of soil and plant-associated and newly described type strains.</title>
        <authorList>
            <person name="Whitman W.B."/>
            <person name="Woyke T."/>
            <person name="Klenk H.P."/>
            <person name="Zhou Y."/>
            <person name="Lilburn T.G."/>
            <person name="Beck B.J."/>
            <person name="De Vos P."/>
            <person name="Vandamme P."/>
            <person name="Eisen J.A."/>
            <person name="Garrity G."/>
            <person name="Hugenholtz P."/>
            <person name="Kyrpides N.C."/>
        </authorList>
    </citation>
    <scope>NUCLEOTIDE SEQUENCE [LARGE SCALE GENOMIC DNA]</scope>
    <source>
        <strain evidence="1 2">RF6</strain>
    </source>
</reference>
<keyword evidence="2" id="KW-1185">Reference proteome</keyword>
<dbReference type="Proteomes" id="UP000291832">
    <property type="component" value="Unassembled WGS sequence"/>
</dbReference>
<protein>
    <submittedName>
        <fullName evidence="1">Antitoxin protein of toxin-antitoxin system</fullName>
    </submittedName>
</protein>
<dbReference type="EMBL" id="SHKI01000008">
    <property type="protein sequence ID" value="RZT60532.1"/>
    <property type="molecule type" value="Genomic_DNA"/>
</dbReference>
<dbReference type="OrthoDB" id="3267972at2"/>
<organism evidence="1 2">
    <name type="scientific">Leucobacter luti</name>
    <dbReference type="NCBI Taxonomy" id="340320"/>
    <lineage>
        <taxon>Bacteria</taxon>
        <taxon>Bacillati</taxon>
        <taxon>Actinomycetota</taxon>
        <taxon>Actinomycetes</taxon>
        <taxon>Micrococcales</taxon>
        <taxon>Microbacteriaceae</taxon>
        <taxon>Leucobacter</taxon>
    </lineage>
</organism>
<name>A0A4Q7TM93_9MICO</name>
<dbReference type="InterPro" id="IPR028037">
    <property type="entry name" value="Antitoxin_Rv0909/MT0933"/>
</dbReference>
<dbReference type="AlphaFoldDB" id="A0A4Q7TM93"/>
<dbReference type="Pfam" id="PF14013">
    <property type="entry name" value="MT0933_antitox"/>
    <property type="match status" value="1"/>
</dbReference>
<evidence type="ECO:0000313" key="2">
    <source>
        <dbReference type="Proteomes" id="UP000291832"/>
    </source>
</evidence>
<evidence type="ECO:0000313" key="1">
    <source>
        <dbReference type="EMBL" id="RZT60532.1"/>
    </source>
</evidence>
<dbReference type="RefSeq" id="WP_130455508.1">
    <property type="nucleotide sequence ID" value="NZ_QYAG01000003.1"/>
</dbReference>